<evidence type="ECO:0000313" key="3">
    <source>
        <dbReference type="Proteomes" id="UP000267821"/>
    </source>
</evidence>
<gene>
    <name evidence="2" type="ORF">L211DRAFT_400945</name>
</gene>
<dbReference type="Proteomes" id="UP000267821">
    <property type="component" value="Unassembled WGS sequence"/>
</dbReference>
<protein>
    <submittedName>
        <fullName evidence="2">Uncharacterized protein</fullName>
    </submittedName>
</protein>
<proteinExistence type="predicted"/>
<accession>A0A3N4M6R7</accession>
<keyword evidence="1" id="KW-1133">Transmembrane helix</keyword>
<keyword evidence="1" id="KW-0472">Membrane</keyword>
<dbReference type="EMBL" id="ML121529">
    <property type="protein sequence ID" value="RPB28632.1"/>
    <property type="molecule type" value="Genomic_DNA"/>
</dbReference>
<dbReference type="AlphaFoldDB" id="A0A3N4M6R7"/>
<dbReference type="InParanoid" id="A0A3N4M6R7"/>
<keyword evidence="3" id="KW-1185">Reference proteome</keyword>
<name>A0A3N4M6R7_9PEZI</name>
<organism evidence="2 3">
    <name type="scientific">Terfezia boudieri ATCC MYA-4762</name>
    <dbReference type="NCBI Taxonomy" id="1051890"/>
    <lineage>
        <taxon>Eukaryota</taxon>
        <taxon>Fungi</taxon>
        <taxon>Dikarya</taxon>
        <taxon>Ascomycota</taxon>
        <taxon>Pezizomycotina</taxon>
        <taxon>Pezizomycetes</taxon>
        <taxon>Pezizales</taxon>
        <taxon>Pezizaceae</taxon>
        <taxon>Terfezia</taxon>
    </lineage>
</organism>
<feature type="transmembrane region" description="Helical" evidence="1">
    <location>
        <begin position="43"/>
        <end position="65"/>
    </location>
</feature>
<keyword evidence="1" id="KW-0812">Transmembrane</keyword>
<evidence type="ECO:0000313" key="2">
    <source>
        <dbReference type="EMBL" id="RPB28632.1"/>
    </source>
</evidence>
<evidence type="ECO:0000256" key="1">
    <source>
        <dbReference type="SAM" id="Phobius"/>
    </source>
</evidence>
<sequence>MILDTYLEYDVARVFWSTFLSPNSNCKLTVLYTPNVSIFHKQVFQSGVALTFLLSCSILYASAFLQRNYCKTVYRKDRVL</sequence>
<reference evidence="2 3" key="1">
    <citation type="journal article" date="2018" name="Nat. Ecol. Evol.">
        <title>Pezizomycetes genomes reveal the molecular basis of ectomycorrhizal truffle lifestyle.</title>
        <authorList>
            <person name="Murat C."/>
            <person name="Payen T."/>
            <person name="Noel B."/>
            <person name="Kuo A."/>
            <person name="Morin E."/>
            <person name="Chen J."/>
            <person name="Kohler A."/>
            <person name="Krizsan K."/>
            <person name="Balestrini R."/>
            <person name="Da Silva C."/>
            <person name="Montanini B."/>
            <person name="Hainaut M."/>
            <person name="Levati E."/>
            <person name="Barry K.W."/>
            <person name="Belfiori B."/>
            <person name="Cichocki N."/>
            <person name="Clum A."/>
            <person name="Dockter R.B."/>
            <person name="Fauchery L."/>
            <person name="Guy J."/>
            <person name="Iotti M."/>
            <person name="Le Tacon F."/>
            <person name="Lindquist E.A."/>
            <person name="Lipzen A."/>
            <person name="Malagnac F."/>
            <person name="Mello A."/>
            <person name="Molinier V."/>
            <person name="Miyauchi S."/>
            <person name="Poulain J."/>
            <person name="Riccioni C."/>
            <person name="Rubini A."/>
            <person name="Sitrit Y."/>
            <person name="Splivallo R."/>
            <person name="Traeger S."/>
            <person name="Wang M."/>
            <person name="Zifcakova L."/>
            <person name="Wipf D."/>
            <person name="Zambonelli A."/>
            <person name="Paolocci F."/>
            <person name="Nowrousian M."/>
            <person name="Ottonello S."/>
            <person name="Baldrian P."/>
            <person name="Spatafora J.W."/>
            <person name="Henrissat B."/>
            <person name="Nagy L.G."/>
            <person name="Aury J.M."/>
            <person name="Wincker P."/>
            <person name="Grigoriev I.V."/>
            <person name="Bonfante P."/>
            <person name="Martin F.M."/>
        </authorList>
    </citation>
    <scope>NUCLEOTIDE SEQUENCE [LARGE SCALE GENOMIC DNA]</scope>
    <source>
        <strain evidence="2 3">ATCC MYA-4762</strain>
    </source>
</reference>